<organism evidence="1 2">
    <name type="scientific">Candidatus Nitrobium versatile</name>
    <dbReference type="NCBI Taxonomy" id="2884831"/>
    <lineage>
        <taxon>Bacteria</taxon>
        <taxon>Pseudomonadati</taxon>
        <taxon>Nitrospirota</taxon>
        <taxon>Nitrospiria</taxon>
        <taxon>Nitrospirales</taxon>
        <taxon>Nitrospiraceae</taxon>
        <taxon>Candidatus Nitrobium</taxon>
    </lineage>
</organism>
<dbReference type="Proteomes" id="UP000705867">
    <property type="component" value="Unassembled WGS sequence"/>
</dbReference>
<evidence type="ECO:0000313" key="1">
    <source>
        <dbReference type="EMBL" id="MBZ0158342.1"/>
    </source>
</evidence>
<accession>A0A953M3M0</accession>
<proteinExistence type="predicted"/>
<protein>
    <submittedName>
        <fullName evidence="1">Uncharacterized protein</fullName>
    </submittedName>
</protein>
<dbReference type="AlphaFoldDB" id="A0A953M3M0"/>
<reference evidence="1" key="1">
    <citation type="journal article" date="2021" name="bioRxiv">
        <title>Unraveling nitrogen, sulfur and carbon metabolic pathways and microbial community transcriptional responses to substrate deprivation and toxicity stresses in a bioreactor mimicking anoxic brackish coastal sediment conditions.</title>
        <authorList>
            <person name="Martins P.D."/>
            <person name="Echeveste M.J."/>
            <person name="Arshad A."/>
            <person name="Kurth J."/>
            <person name="Ouboter H."/>
            <person name="Jetten M.S.M."/>
            <person name="Welte C.U."/>
        </authorList>
    </citation>
    <scope>NUCLEOTIDE SEQUENCE</scope>
    <source>
        <strain evidence="1">MAG_39</strain>
    </source>
</reference>
<gene>
    <name evidence="1" type="ORF">K8I29_19265</name>
</gene>
<evidence type="ECO:0000313" key="2">
    <source>
        <dbReference type="Proteomes" id="UP000705867"/>
    </source>
</evidence>
<name>A0A953M3M0_9BACT</name>
<sequence>MSTESAEKAAALREKYYLPTGCPVKAPSQGEEVIVIVYRHGLEVEENKIIQEEKVPYLFAERAIDACYFLFNREPLIIGRHAYLFETSGDAFSLYAVKNGAPSPVEMADGQAYMTKDGYLLKRWKGTKQ</sequence>
<reference evidence="1" key="2">
    <citation type="submission" date="2021-08" db="EMBL/GenBank/DDBJ databases">
        <authorList>
            <person name="Dalcin Martins P."/>
        </authorList>
    </citation>
    <scope>NUCLEOTIDE SEQUENCE</scope>
    <source>
        <strain evidence="1">MAG_39</strain>
    </source>
</reference>
<comment type="caution">
    <text evidence="1">The sequence shown here is derived from an EMBL/GenBank/DDBJ whole genome shotgun (WGS) entry which is preliminary data.</text>
</comment>
<dbReference type="EMBL" id="JAIOIV010000148">
    <property type="protein sequence ID" value="MBZ0158342.1"/>
    <property type="molecule type" value="Genomic_DNA"/>
</dbReference>